<dbReference type="InParanoid" id="G0MKH5"/>
<dbReference type="Pfam" id="PF10304">
    <property type="entry name" value="RTP1_C2"/>
    <property type="match status" value="1"/>
</dbReference>
<evidence type="ECO:0000313" key="4">
    <source>
        <dbReference type="EMBL" id="EGT33757.1"/>
    </source>
</evidence>
<dbReference type="STRING" id="135651.G0MKH5"/>
<protein>
    <submittedName>
        <fullName evidence="4">CBN-EKL-6 protein</fullName>
    </submittedName>
</protein>
<dbReference type="eggNOG" id="KOG4653">
    <property type="taxonomic scope" value="Eukaryota"/>
</dbReference>
<dbReference type="PANTHER" id="PTHR20959:SF1">
    <property type="entry name" value="TRANSPORT AND GOLGI ORGANIZATION PROTEIN 6 HOMOLOG"/>
    <property type="match status" value="1"/>
</dbReference>
<dbReference type="InterPro" id="IPR016024">
    <property type="entry name" value="ARM-type_fold"/>
</dbReference>
<evidence type="ECO:0000259" key="3">
    <source>
        <dbReference type="Pfam" id="PF10363"/>
    </source>
</evidence>
<keyword evidence="5" id="KW-1185">Reference proteome</keyword>
<reference evidence="5" key="1">
    <citation type="submission" date="2011-07" db="EMBL/GenBank/DDBJ databases">
        <authorList>
            <consortium name="Caenorhabditis brenneri Sequencing and Analysis Consortium"/>
            <person name="Wilson R.K."/>
        </authorList>
    </citation>
    <scope>NUCLEOTIDE SEQUENCE [LARGE SCALE GENOMIC DNA]</scope>
    <source>
        <strain evidence="5">PB2801</strain>
    </source>
</reference>
<feature type="domain" description="RNA polymerase II assembly factor Rtp1 C-terminal" evidence="2">
    <location>
        <begin position="909"/>
        <end position="942"/>
    </location>
</feature>
<dbReference type="FunCoup" id="G0MKH5">
    <property type="interactions" value="20"/>
</dbReference>
<evidence type="ECO:0000313" key="5">
    <source>
        <dbReference type="Proteomes" id="UP000008068"/>
    </source>
</evidence>
<dbReference type="Proteomes" id="UP000008068">
    <property type="component" value="Unassembled WGS sequence"/>
</dbReference>
<evidence type="ECO:0000256" key="1">
    <source>
        <dbReference type="ARBA" id="ARBA00005724"/>
    </source>
</evidence>
<dbReference type="InterPro" id="IPR011989">
    <property type="entry name" value="ARM-like"/>
</dbReference>
<dbReference type="OrthoDB" id="39591at2759"/>
<organism evidence="5">
    <name type="scientific">Caenorhabditis brenneri</name>
    <name type="common">Nematode worm</name>
    <dbReference type="NCBI Taxonomy" id="135651"/>
    <lineage>
        <taxon>Eukaryota</taxon>
        <taxon>Metazoa</taxon>
        <taxon>Ecdysozoa</taxon>
        <taxon>Nematoda</taxon>
        <taxon>Chromadorea</taxon>
        <taxon>Rhabditida</taxon>
        <taxon>Rhabditina</taxon>
        <taxon>Rhabditomorpha</taxon>
        <taxon>Rhabditoidea</taxon>
        <taxon>Rhabditidae</taxon>
        <taxon>Peloderinae</taxon>
        <taxon>Caenorhabditis</taxon>
    </lineage>
</organism>
<dbReference type="PANTHER" id="PTHR20959">
    <property type="entry name" value="TRANSPORT AND GOLGI ORGANIZATION PROTEIN 6 FAMILY MEMBER"/>
    <property type="match status" value="1"/>
</dbReference>
<dbReference type="AlphaFoldDB" id="G0MKH5"/>
<dbReference type="HOGENOM" id="CLU_275743_0_0_1"/>
<gene>
    <name evidence="4" type="primary">Cbn-ekl-6</name>
    <name evidence="4" type="ORF">CAEBREN_11797</name>
</gene>
<proteinExistence type="inferred from homology"/>
<dbReference type="FunFam" id="1.25.10.10:FF:001140">
    <property type="entry name" value="Protein CBG09896"/>
    <property type="match status" value="1"/>
</dbReference>
<evidence type="ECO:0000259" key="2">
    <source>
        <dbReference type="Pfam" id="PF10304"/>
    </source>
</evidence>
<dbReference type="SUPFAM" id="SSF48371">
    <property type="entry name" value="ARM repeat"/>
    <property type="match status" value="1"/>
</dbReference>
<dbReference type="InterPro" id="IPR039600">
    <property type="entry name" value="TANGO6/Rtp1"/>
</dbReference>
<comment type="similarity">
    <text evidence="1">Belongs to the Tango6 family.</text>
</comment>
<dbReference type="Pfam" id="PF10363">
    <property type="entry name" value="RTP1_C1"/>
    <property type="match status" value="1"/>
</dbReference>
<dbReference type="InterPro" id="IPR019414">
    <property type="entry name" value="Rtp1_C2"/>
</dbReference>
<dbReference type="Gene3D" id="1.25.10.10">
    <property type="entry name" value="Leucine-rich Repeat Variant"/>
    <property type="match status" value="1"/>
</dbReference>
<feature type="domain" description="RNA polymerase II assembly factor Rtp1 C-terminal" evidence="3">
    <location>
        <begin position="702"/>
        <end position="816"/>
    </location>
</feature>
<sequence>MLSKDELIQIINQLITPPAETWQNDPFEVLVKQCPKEIFDKYIDSPIEDAVPSTSEDVRTVNADARIRFSQIIGGLYLELAARLDSMRAPDTDEYKLVSLQDVSIIKKSFEFFLLTGILPFLEPGVGLPASSRSTFIKSWKLYDGNKEACIERLDFASEVIVNLLKSNDAILVQFLPKFIYDMLAVRYQLLELRVEKYEPQMEEIFSKCPTDMLFGALMFLTQDRKPSVTPRWLKIACGTKMTSILVGEDGLSHLMKYYLERAGDTWTENLPMTRQVAWHLATVPKMFQHPLKYHEIISNQFFSLFYKEKVPDRNLLNVFVSYVDQLRVRFSLNADLTVYDKILNFWEILDKDIKDRTNVSQKVEIFHPNHIKNLQLLTELQSSMQSKRIRALVNVFLACAESVPYAKDILKFVMDNVGSLGVTIYQFVMVPFRTIELKKKTTSMIQEIGQNANGNESTLDELWLNGFENQDEGVSARLETAFYVVDNVLCSAQIRTMLEMMSAALDDFLKVSEKEREDDSARFVQLEGAKFLSSFHAHLLIGCCFERLCTISGDSGFSSEECHTLLRLSENILNNATSKYMRLINRKRNLDVFKLSETEQKELQCTQQTVRMTIPLISTLIFITQGQHRLQDLQLKAIEAMANFIKVSEAFPTDDLAFNAVLEETRVMLKNYKIDVNQLSPPIIPQRTEQRRRYTQMDICTEWIDELHEDEPAVKGGALMQISKAFRNKTWHCQKLLDYGAFETVKEMLAEEDSYVYLSAINCLCEMSTYNYEISDSVIEYYEELSEREPKDEQLTIRIGRLAEAIGKLMLARGEYSISYFDRLATVFMKGINEQDEILRASCCGAFGNLIQATKGRGVQKWMDRLLRALLNVIRADRKPLVRRAAVDLIRYSLRGAGRDMFTILREHLLDLYREVRTLHTTDRDDTVRLHAQLCLEEINAALNENQEDTERGYHRRIRF</sequence>
<dbReference type="OMA" id="INCLCEM"/>
<dbReference type="InterPro" id="IPR019451">
    <property type="entry name" value="Rtp1_C1"/>
</dbReference>
<dbReference type="GO" id="GO:0009306">
    <property type="term" value="P:protein secretion"/>
    <property type="evidence" value="ECO:0007669"/>
    <property type="project" value="TreeGrafter"/>
</dbReference>
<dbReference type="EMBL" id="GL379798">
    <property type="protein sequence ID" value="EGT33757.1"/>
    <property type="molecule type" value="Genomic_DNA"/>
</dbReference>
<accession>G0MKH5</accession>
<name>G0MKH5_CAEBE</name>